<dbReference type="InterPro" id="IPR051789">
    <property type="entry name" value="Bact_Polyamine_Transport"/>
</dbReference>
<dbReference type="PROSITE" id="PS50928">
    <property type="entry name" value="ABC_TM1"/>
    <property type="match status" value="1"/>
</dbReference>
<dbReference type="CDD" id="cd06261">
    <property type="entry name" value="TM_PBP2"/>
    <property type="match status" value="1"/>
</dbReference>
<evidence type="ECO:0000256" key="3">
    <source>
        <dbReference type="ARBA" id="ARBA00022448"/>
    </source>
</evidence>
<dbReference type="AlphaFoldDB" id="A0A951U8Q7"/>
<feature type="domain" description="ABC transmembrane type-1" evidence="9">
    <location>
        <begin position="69"/>
        <end position="256"/>
    </location>
</feature>
<evidence type="ECO:0000256" key="6">
    <source>
        <dbReference type="ARBA" id="ARBA00022989"/>
    </source>
</evidence>
<sequence length="269" mass="29833">MTKRPLSFYLLAAFFGLFVLFLYGPMFAIFLLSLQGEEGGLTFPMRGFSFYWLGQVFQEQRVGSFTESFVRSMALGLAVVLLSVIVSVMAGLAFRSRFRGATLLFYLTISSLIVPSVLVSLGIGITFQVLGLETQWFSSGLGAHLTWTVPFAFLIVLGVFNRFNPSYEEAARDLGASDPKTFWEIVFPLIAPSLIGISLLAFTLSYDEFTRTSLVSGQKNTLPLEVFGMTTNVTSPALYALGTLTTLFSFTMITLAFLTFRFFSKRQAQ</sequence>
<dbReference type="Gene3D" id="1.10.3720.10">
    <property type="entry name" value="MetI-like"/>
    <property type="match status" value="1"/>
</dbReference>
<dbReference type="Pfam" id="PF00528">
    <property type="entry name" value="BPD_transp_1"/>
    <property type="match status" value="1"/>
</dbReference>
<evidence type="ECO:0000256" key="1">
    <source>
        <dbReference type="ARBA" id="ARBA00004651"/>
    </source>
</evidence>
<feature type="transmembrane region" description="Helical" evidence="8">
    <location>
        <begin position="7"/>
        <end position="34"/>
    </location>
</feature>
<dbReference type="GO" id="GO:0055085">
    <property type="term" value="P:transmembrane transport"/>
    <property type="evidence" value="ECO:0007669"/>
    <property type="project" value="InterPro"/>
</dbReference>
<evidence type="ECO:0000256" key="4">
    <source>
        <dbReference type="ARBA" id="ARBA00022475"/>
    </source>
</evidence>
<keyword evidence="4" id="KW-1003">Cell membrane</keyword>
<name>A0A951U8Q7_9CYAN</name>
<evidence type="ECO:0000256" key="5">
    <source>
        <dbReference type="ARBA" id="ARBA00022692"/>
    </source>
</evidence>
<gene>
    <name evidence="10" type="ORF">KME07_25275</name>
</gene>
<proteinExistence type="inferred from homology"/>
<feature type="transmembrane region" description="Helical" evidence="8">
    <location>
        <begin position="237"/>
        <end position="263"/>
    </location>
</feature>
<evidence type="ECO:0000313" key="10">
    <source>
        <dbReference type="EMBL" id="MBW4468752.1"/>
    </source>
</evidence>
<dbReference type="InterPro" id="IPR035906">
    <property type="entry name" value="MetI-like_sf"/>
</dbReference>
<dbReference type="PANTHER" id="PTHR43848:SF2">
    <property type="entry name" value="PUTRESCINE TRANSPORT SYSTEM PERMEASE PROTEIN POTI"/>
    <property type="match status" value="1"/>
</dbReference>
<comment type="similarity">
    <text evidence="2">Belongs to the binding-protein-dependent transport system permease family. CysTW subfamily.</text>
</comment>
<evidence type="ECO:0000259" key="9">
    <source>
        <dbReference type="PROSITE" id="PS50928"/>
    </source>
</evidence>
<evidence type="ECO:0000256" key="8">
    <source>
        <dbReference type="RuleBase" id="RU363032"/>
    </source>
</evidence>
<evidence type="ECO:0000256" key="2">
    <source>
        <dbReference type="ARBA" id="ARBA00007069"/>
    </source>
</evidence>
<organism evidence="10 11">
    <name type="scientific">Pegethrix bostrychoides GSE-TBD4-15B</name>
    <dbReference type="NCBI Taxonomy" id="2839662"/>
    <lineage>
        <taxon>Bacteria</taxon>
        <taxon>Bacillati</taxon>
        <taxon>Cyanobacteriota</taxon>
        <taxon>Cyanophyceae</taxon>
        <taxon>Oculatellales</taxon>
        <taxon>Oculatellaceae</taxon>
        <taxon>Pegethrix</taxon>
    </lineage>
</organism>
<dbReference type="EMBL" id="JAHHHV010000092">
    <property type="protein sequence ID" value="MBW4468752.1"/>
    <property type="molecule type" value="Genomic_DNA"/>
</dbReference>
<feature type="transmembrane region" description="Helical" evidence="8">
    <location>
        <begin position="73"/>
        <end position="94"/>
    </location>
</feature>
<feature type="transmembrane region" description="Helical" evidence="8">
    <location>
        <begin position="181"/>
        <end position="204"/>
    </location>
</feature>
<dbReference type="GO" id="GO:0005886">
    <property type="term" value="C:plasma membrane"/>
    <property type="evidence" value="ECO:0007669"/>
    <property type="project" value="UniProtKB-SubCell"/>
</dbReference>
<comment type="subcellular location">
    <subcellularLocation>
        <location evidence="1 8">Cell membrane</location>
        <topology evidence="1 8">Multi-pass membrane protein</topology>
    </subcellularLocation>
</comment>
<protein>
    <submittedName>
        <fullName evidence="10">ABC transporter permease</fullName>
    </submittedName>
</protein>
<keyword evidence="3 8" id="KW-0813">Transport</keyword>
<comment type="caution">
    <text evidence="10">The sequence shown here is derived from an EMBL/GenBank/DDBJ whole genome shotgun (WGS) entry which is preliminary data.</text>
</comment>
<keyword evidence="6 8" id="KW-1133">Transmembrane helix</keyword>
<keyword evidence="5 8" id="KW-0812">Transmembrane</keyword>
<feature type="transmembrane region" description="Helical" evidence="8">
    <location>
        <begin position="103"/>
        <end position="130"/>
    </location>
</feature>
<reference evidence="10" key="2">
    <citation type="journal article" date="2022" name="Microbiol. Resour. Announc.">
        <title>Metagenome Sequencing to Explore Phylogenomics of Terrestrial Cyanobacteria.</title>
        <authorList>
            <person name="Ward R.D."/>
            <person name="Stajich J.E."/>
            <person name="Johansen J.R."/>
            <person name="Huntemann M."/>
            <person name="Clum A."/>
            <person name="Foster B."/>
            <person name="Foster B."/>
            <person name="Roux S."/>
            <person name="Palaniappan K."/>
            <person name="Varghese N."/>
            <person name="Mukherjee S."/>
            <person name="Reddy T.B.K."/>
            <person name="Daum C."/>
            <person name="Copeland A."/>
            <person name="Chen I.A."/>
            <person name="Ivanova N.N."/>
            <person name="Kyrpides N.C."/>
            <person name="Shapiro N."/>
            <person name="Eloe-Fadrosh E.A."/>
            <person name="Pietrasiak N."/>
        </authorList>
    </citation>
    <scope>NUCLEOTIDE SEQUENCE</scope>
    <source>
        <strain evidence="10">GSE-TBD4-15B</strain>
    </source>
</reference>
<accession>A0A951U8Q7</accession>
<dbReference type="SUPFAM" id="SSF161098">
    <property type="entry name" value="MetI-like"/>
    <property type="match status" value="1"/>
</dbReference>
<dbReference type="InterPro" id="IPR000515">
    <property type="entry name" value="MetI-like"/>
</dbReference>
<evidence type="ECO:0000256" key="7">
    <source>
        <dbReference type="ARBA" id="ARBA00023136"/>
    </source>
</evidence>
<evidence type="ECO:0000313" key="11">
    <source>
        <dbReference type="Proteomes" id="UP000707356"/>
    </source>
</evidence>
<feature type="transmembrane region" description="Helical" evidence="8">
    <location>
        <begin position="136"/>
        <end position="160"/>
    </location>
</feature>
<keyword evidence="7 8" id="KW-0472">Membrane</keyword>
<dbReference type="PANTHER" id="PTHR43848">
    <property type="entry name" value="PUTRESCINE TRANSPORT SYSTEM PERMEASE PROTEIN POTI"/>
    <property type="match status" value="1"/>
</dbReference>
<reference evidence="10" key="1">
    <citation type="submission" date="2021-05" db="EMBL/GenBank/DDBJ databases">
        <authorList>
            <person name="Pietrasiak N."/>
            <person name="Ward R."/>
            <person name="Stajich J.E."/>
            <person name="Kurbessoian T."/>
        </authorList>
    </citation>
    <scope>NUCLEOTIDE SEQUENCE</scope>
    <source>
        <strain evidence="10">GSE-TBD4-15B</strain>
    </source>
</reference>
<dbReference type="Proteomes" id="UP000707356">
    <property type="component" value="Unassembled WGS sequence"/>
</dbReference>